<reference evidence="2" key="1">
    <citation type="submission" date="2022-07" db="EMBL/GenBank/DDBJ databases">
        <authorList>
            <person name="Li W.-J."/>
            <person name="Deng Q.-Q."/>
        </authorList>
    </citation>
    <scope>NUCLEOTIDE SEQUENCE</scope>
    <source>
        <strain evidence="2">SYSU M60031</strain>
    </source>
</reference>
<keyword evidence="3" id="KW-1185">Reference proteome</keyword>
<organism evidence="2 3">
    <name type="scientific">Ectobacillus ponti</name>
    <dbReference type="NCBI Taxonomy" id="2961894"/>
    <lineage>
        <taxon>Bacteria</taxon>
        <taxon>Bacillati</taxon>
        <taxon>Bacillota</taxon>
        <taxon>Bacilli</taxon>
        <taxon>Bacillales</taxon>
        <taxon>Bacillaceae</taxon>
        <taxon>Ectobacillus</taxon>
    </lineage>
</organism>
<sequence length="156" mass="17861">MLTFEPVTEAGLDIVREIVHSNPDYNRMENGSEARSDAALREEFLHGDPARRTLFIKADDTYIGLLEYMEHNVRDNHPWLGLLMIHGDYQGYGYGANAYFTWEEQLRGQGHTSVRLGVLPANERARRFWEGLGFTFYEQKQTTAGAVADCFEKQLA</sequence>
<dbReference type="InterPro" id="IPR016181">
    <property type="entry name" value="Acyl_CoA_acyltransferase"/>
</dbReference>
<comment type="caution">
    <text evidence="2">The sequence shown here is derived from an EMBL/GenBank/DDBJ whole genome shotgun (WGS) entry which is preliminary data.</text>
</comment>
<dbReference type="PROSITE" id="PS51186">
    <property type="entry name" value="GNAT"/>
    <property type="match status" value="1"/>
</dbReference>
<gene>
    <name evidence="2" type="ORF">NK662_10545</name>
</gene>
<dbReference type="Pfam" id="PF00583">
    <property type="entry name" value="Acetyltransf_1"/>
    <property type="match status" value="1"/>
</dbReference>
<dbReference type="Proteomes" id="UP001156102">
    <property type="component" value="Unassembled WGS sequence"/>
</dbReference>
<evidence type="ECO:0000313" key="3">
    <source>
        <dbReference type="Proteomes" id="UP001156102"/>
    </source>
</evidence>
<evidence type="ECO:0000259" key="1">
    <source>
        <dbReference type="PROSITE" id="PS51186"/>
    </source>
</evidence>
<evidence type="ECO:0000313" key="2">
    <source>
        <dbReference type="EMBL" id="MCP8968976.1"/>
    </source>
</evidence>
<feature type="domain" description="N-acetyltransferase" evidence="1">
    <location>
        <begin position="12"/>
        <end position="156"/>
    </location>
</feature>
<name>A0AA41X4W3_9BACI</name>
<dbReference type="GO" id="GO:0016747">
    <property type="term" value="F:acyltransferase activity, transferring groups other than amino-acyl groups"/>
    <property type="evidence" value="ECO:0007669"/>
    <property type="project" value="InterPro"/>
</dbReference>
<dbReference type="Gene3D" id="3.40.630.30">
    <property type="match status" value="1"/>
</dbReference>
<accession>A0AA41X4W3</accession>
<proteinExistence type="predicted"/>
<dbReference type="RefSeq" id="WP_254758881.1">
    <property type="nucleotide sequence ID" value="NZ_JANCLT010000004.1"/>
</dbReference>
<dbReference type="CDD" id="cd04301">
    <property type="entry name" value="NAT_SF"/>
    <property type="match status" value="1"/>
</dbReference>
<protein>
    <submittedName>
        <fullName evidence="2">GNAT family N-acetyltransferase</fullName>
    </submittedName>
</protein>
<dbReference type="InterPro" id="IPR000182">
    <property type="entry name" value="GNAT_dom"/>
</dbReference>
<dbReference type="EMBL" id="JANCLT010000004">
    <property type="protein sequence ID" value="MCP8968976.1"/>
    <property type="molecule type" value="Genomic_DNA"/>
</dbReference>
<dbReference type="SUPFAM" id="SSF55729">
    <property type="entry name" value="Acyl-CoA N-acyltransferases (Nat)"/>
    <property type="match status" value="1"/>
</dbReference>
<dbReference type="AlphaFoldDB" id="A0AA41X4W3"/>